<dbReference type="Gene3D" id="3.30.450.40">
    <property type="match status" value="2"/>
</dbReference>
<dbReference type="RefSeq" id="WP_264713300.1">
    <property type="nucleotide sequence ID" value="NZ_JAPDNT010000004.1"/>
</dbReference>
<dbReference type="Pfam" id="PF09339">
    <property type="entry name" value="HTH_IclR"/>
    <property type="match status" value="1"/>
</dbReference>
<feature type="domain" description="IclR-ED" evidence="5">
    <location>
        <begin position="73"/>
        <end position="228"/>
    </location>
</feature>
<organism evidence="6 7">
    <name type="scientific">Limobrevibacterium gyesilva</name>
    <dbReference type="NCBI Taxonomy" id="2991712"/>
    <lineage>
        <taxon>Bacteria</taxon>
        <taxon>Pseudomonadati</taxon>
        <taxon>Pseudomonadota</taxon>
        <taxon>Alphaproteobacteria</taxon>
        <taxon>Acetobacterales</taxon>
        <taxon>Acetobacteraceae</taxon>
        <taxon>Limobrevibacterium</taxon>
    </lineage>
</organism>
<evidence type="ECO:0000256" key="2">
    <source>
        <dbReference type="ARBA" id="ARBA00023125"/>
    </source>
</evidence>
<evidence type="ECO:0000313" key="7">
    <source>
        <dbReference type="Proteomes" id="UP001165679"/>
    </source>
</evidence>
<comment type="caution">
    <text evidence="6">The sequence shown here is derived from an EMBL/GenBank/DDBJ whole genome shotgun (WGS) entry which is preliminary data.</text>
</comment>
<proteinExistence type="predicted"/>
<keyword evidence="2" id="KW-0238">DNA-binding</keyword>
<dbReference type="GO" id="GO:0003700">
    <property type="term" value="F:DNA-binding transcription factor activity"/>
    <property type="evidence" value="ECO:0007669"/>
    <property type="project" value="TreeGrafter"/>
</dbReference>
<dbReference type="AlphaFoldDB" id="A0AA41YJ68"/>
<dbReference type="InterPro" id="IPR029016">
    <property type="entry name" value="GAF-like_dom_sf"/>
</dbReference>
<dbReference type="PANTHER" id="PTHR30136:SF39">
    <property type="entry name" value="TRANSCRIPTIONAL REGULATORY PROTEIN"/>
    <property type="match status" value="1"/>
</dbReference>
<evidence type="ECO:0000313" key="6">
    <source>
        <dbReference type="EMBL" id="MCW3474659.1"/>
    </source>
</evidence>
<dbReference type="GO" id="GO:0045892">
    <property type="term" value="P:negative regulation of DNA-templated transcription"/>
    <property type="evidence" value="ECO:0007669"/>
    <property type="project" value="TreeGrafter"/>
</dbReference>
<dbReference type="EMBL" id="JAPDNT010000004">
    <property type="protein sequence ID" value="MCW3474659.1"/>
    <property type="molecule type" value="Genomic_DNA"/>
</dbReference>
<sequence length="246" mass="25872">MPPAPTRKTQGVNAVERALTLLDAFVGDGSRGLAELAKATALAKPTALRLLVSLERLGYVVRLSDGRYQLGAKVMQLGATYRSNFRLDQHVLPVLQRLAEATRESAAFHIREKNSRLCLFRVESPQAVRDFQRPAALVALDSTSTGQVLKTAAWPGLDDGRGTLVFASARVYDTQTASVSTAVFGAGQALAGALTVSGPAERFTADVIVSVADELVQAARGLSSVLGAPMPPVSAPPSIQHLSAAA</sequence>
<protein>
    <submittedName>
        <fullName evidence="6">Helix-turn-helix domain-containing protein</fullName>
    </submittedName>
</protein>
<dbReference type="InterPro" id="IPR005471">
    <property type="entry name" value="Tscrpt_reg_IclR_N"/>
</dbReference>
<dbReference type="SUPFAM" id="SSF55781">
    <property type="entry name" value="GAF domain-like"/>
    <property type="match status" value="1"/>
</dbReference>
<dbReference type="GO" id="GO:0003677">
    <property type="term" value="F:DNA binding"/>
    <property type="evidence" value="ECO:0007669"/>
    <property type="project" value="UniProtKB-KW"/>
</dbReference>
<keyword evidence="7" id="KW-1185">Reference proteome</keyword>
<dbReference type="SUPFAM" id="SSF46785">
    <property type="entry name" value="Winged helix' DNA-binding domain"/>
    <property type="match status" value="1"/>
</dbReference>
<dbReference type="Proteomes" id="UP001165679">
    <property type="component" value="Unassembled WGS sequence"/>
</dbReference>
<feature type="domain" description="HTH iclR-type" evidence="4">
    <location>
        <begin position="12"/>
        <end position="72"/>
    </location>
</feature>
<dbReference type="InterPro" id="IPR036388">
    <property type="entry name" value="WH-like_DNA-bd_sf"/>
</dbReference>
<reference evidence="6" key="1">
    <citation type="submission" date="2022-09" db="EMBL/GenBank/DDBJ databases">
        <title>Rhodovastum sp. nov. RN2-1 isolated from soil in Seongnam, South Korea.</title>
        <authorList>
            <person name="Le N.T."/>
        </authorList>
    </citation>
    <scope>NUCLEOTIDE SEQUENCE</scope>
    <source>
        <strain evidence="6">RN2-1</strain>
    </source>
</reference>
<keyword evidence="1" id="KW-0805">Transcription regulation</keyword>
<gene>
    <name evidence="6" type="ORF">OL599_08675</name>
</gene>
<evidence type="ECO:0000256" key="1">
    <source>
        <dbReference type="ARBA" id="ARBA00023015"/>
    </source>
</evidence>
<keyword evidence="3" id="KW-0804">Transcription</keyword>
<dbReference type="InterPro" id="IPR050707">
    <property type="entry name" value="HTH_MetabolicPath_Reg"/>
</dbReference>
<dbReference type="InterPro" id="IPR014757">
    <property type="entry name" value="Tscrpt_reg_IclR_C"/>
</dbReference>
<dbReference type="PROSITE" id="PS51077">
    <property type="entry name" value="HTH_ICLR"/>
    <property type="match status" value="1"/>
</dbReference>
<dbReference type="InterPro" id="IPR036390">
    <property type="entry name" value="WH_DNA-bd_sf"/>
</dbReference>
<evidence type="ECO:0000256" key="3">
    <source>
        <dbReference type="ARBA" id="ARBA00023163"/>
    </source>
</evidence>
<evidence type="ECO:0000259" key="4">
    <source>
        <dbReference type="PROSITE" id="PS51077"/>
    </source>
</evidence>
<dbReference type="Gene3D" id="1.10.10.10">
    <property type="entry name" value="Winged helix-like DNA-binding domain superfamily/Winged helix DNA-binding domain"/>
    <property type="match status" value="1"/>
</dbReference>
<evidence type="ECO:0000259" key="5">
    <source>
        <dbReference type="PROSITE" id="PS51078"/>
    </source>
</evidence>
<dbReference type="PROSITE" id="PS51078">
    <property type="entry name" value="ICLR_ED"/>
    <property type="match status" value="1"/>
</dbReference>
<accession>A0AA41YJ68</accession>
<name>A0AA41YJ68_9PROT</name>
<reference evidence="6" key="2">
    <citation type="submission" date="2022-10" db="EMBL/GenBank/DDBJ databases">
        <authorList>
            <person name="Trinh H.N."/>
        </authorList>
    </citation>
    <scope>NUCLEOTIDE SEQUENCE</scope>
    <source>
        <strain evidence="6">RN2-1</strain>
    </source>
</reference>
<dbReference type="PANTHER" id="PTHR30136">
    <property type="entry name" value="HELIX-TURN-HELIX TRANSCRIPTIONAL REGULATOR, ICLR FAMILY"/>
    <property type="match status" value="1"/>
</dbReference>
<dbReference type="SMART" id="SM00346">
    <property type="entry name" value="HTH_ICLR"/>
    <property type="match status" value="1"/>
</dbReference>